<organism evidence="4 5">
    <name type="scientific">Corallincola holothuriorum</name>
    <dbReference type="NCBI Taxonomy" id="2282215"/>
    <lineage>
        <taxon>Bacteria</taxon>
        <taxon>Pseudomonadati</taxon>
        <taxon>Pseudomonadota</taxon>
        <taxon>Gammaproteobacteria</taxon>
        <taxon>Alteromonadales</taxon>
        <taxon>Psychromonadaceae</taxon>
        <taxon>Corallincola</taxon>
    </lineage>
</organism>
<proteinExistence type="predicted"/>
<keyword evidence="2" id="KW-0732">Signal</keyword>
<sequence length="199" mass="20544">MNKAVFILSLLLAGTANAGVITFDEFAADNANGPLASARYDYLGVTFVATDDGSTWGGLANGDPGNWDLEGTNGSIFSGFNGASDGLTMLFSSDVTGFSLDASRSSGSNDGDTFTVEGWLDGALVQTLDITFGAVNSWSTLALSTAVDEVRWMGFGSGFNPYGVDNIQWNSATVPAPASIALLGLAVAGFAFARKRHSA</sequence>
<name>A0A368NHI1_9GAMM</name>
<gene>
    <name evidence="4" type="ORF">DU002_11735</name>
</gene>
<evidence type="ECO:0000256" key="2">
    <source>
        <dbReference type="SAM" id="SignalP"/>
    </source>
</evidence>
<dbReference type="AlphaFoldDB" id="A0A368NHI1"/>
<accession>A0A368NHI1</accession>
<dbReference type="Proteomes" id="UP000252558">
    <property type="component" value="Unassembled WGS sequence"/>
</dbReference>
<evidence type="ECO:0000313" key="5">
    <source>
        <dbReference type="Proteomes" id="UP000252558"/>
    </source>
</evidence>
<feature type="transmembrane region" description="Helical" evidence="1">
    <location>
        <begin position="174"/>
        <end position="193"/>
    </location>
</feature>
<evidence type="ECO:0000256" key="1">
    <source>
        <dbReference type="SAM" id="Phobius"/>
    </source>
</evidence>
<dbReference type="EMBL" id="QPID01000006">
    <property type="protein sequence ID" value="RCU49580.1"/>
    <property type="molecule type" value="Genomic_DNA"/>
</dbReference>
<feature type="chain" id="PRO_5016910039" evidence="2">
    <location>
        <begin position="19"/>
        <end position="199"/>
    </location>
</feature>
<evidence type="ECO:0000259" key="3">
    <source>
        <dbReference type="Pfam" id="PF07589"/>
    </source>
</evidence>
<evidence type="ECO:0000313" key="4">
    <source>
        <dbReference type="EMBL" id="RCU49580.1"/>
    </source>
</evidence>
<keyword evidence="1" id="KW-0812">Transmembrane</keyword>
<feature type="signal peptide" evidence="2">
    <location>
        <begin position="1"/>
        <end position="18"/>
    </location>
</feature>
<reference evidence="4 5" key="1">
    <citation type="submission" date="2018-07" db="EMBL/GenBank/DDBJ databases">
        <title>Corallincola holothuriorum sp. nov., a new facultative anaerobe isolated from sea cucumber Apostichopus japonicus.</title>
        <authorList>
            <person name="Xia H."/>
        </authorList>
    </citation>
    <scope>NUCLEOTIDE SEQUENCE [LARGE SCALE GENOMIC DNA]</scope>
    <source>
        <strain evidence="4 5">C4</strain>
    </source>
</reference>
<keyword evidence="1" id="KW-1133">Transmembrane helix</keyword>
<dbReference type="Pfam" id="PF07589">
    <property type="entry name" value="PEP-CTERM"/>
    <property type="match status" value="1"/>
</dbReference>
<feature type="domain" description="Ice-binding protein C-terminal" evidence="3">
    <location>
        <begin position="173"/>
        <end position="195"/>
    </location>
</feature>
<dbReference type="RefSeq" id="WP_114338575.1">
    <property type="nucleotide sequence ID" value="NZ_QPID01000006.1"/>
</dbReference>
<dbReference type="NCBIfam" id="TIGR02595">
    <property type="entry name" value="PEP_CTERM"/>
    <property type="match status" value="1"/>
</dbReference>
<dbReference type="InterPro" id="IPR013424">
    <property type="entry name" value="Ice-binding_C"/>
</dbReference>
<comment type="caution">
    <text evidence="4">The sequence shown here is derived from an EMBL/GenBank/DDBJ whole genome shotgun (WGS) entry which is preliminary data.</text>
</comment>
<keyword evidence="5" id="KW-1185">Reference proteome</keyword>
<keyword evidence="1" id="KW-0472">Membrane</keyword>
<protein>
    <submittedName>
        <fullName evidence="4">PEP-CTERM sorting domain-containing protein</fullName>
    </submittedName>
</protein>